<feature type="compositionally biased region" description="Polar residues" evidence="1">
    <location>
        <begin position="61"/>
        <end position="70"/>
    </location>
</feature>
<reference evidence="4" key="1">
    <citation type="journal article" date="2017" name="Nat. Microbiol.">
        <title>Global analysis of biosynthetic gene clusters reveals vast potential of secondary metabolite production in Penicillium species.</title>
        <authorList>
            <person name="Nielsen J.C."/>
            <person name="Grijseels S."/>
            <person name="Prigent S."/>
            <person name="Ji B."/>
            <person name="Dainat J."/>
            <person name="Nielsen K.F."/>
            <person name="Frisvad J.C."/>
            <person name="Workman M."/>
            <person name="Nielsen J."/>
        </authorList>
    </citation>
    <scope>NUCLEOTIDE SEQUENCE [LARGE SCALE GENOMIC DNA]</scope>
    <source>
        <strain evidence="4">IBT 31811</strain>
    </source>
</reference>
<organism evidence="3 4">
    <name type="scientific">Penicillium antarcticum</name>
    <dbReference type="NCBI Taxonomy" id="416450"/>
    <lineage>
        <taxon>Eukaryota</taxon>
        <taxon>Fungi</taxon>
        <taxon>Dikarya</taxon>
        <taxon>Ascomycota</taxon>
        <taxon>Pezizomycotina</taxon>
        <taxon>Eurotiomycetes</taxon>
        <taxon>Eurotiomycetidae</taxon>
        <taxon>Eurotiales</taxon>
        <taxon>Aspergillaceae</taxon>
        <taxon>Penicillium</taxon>
    </lineage>
</organism>
<evidence type="ECO:0000313" key="3">
    <source>
        <dbReference type="EMBL" id="OQD78934.1"/>
    </source>
</evidence>
<dbReference type="STRING" id="416450.A0A1V6PPM4"/>
<name>A0A1V6PPM4_9EURO</name>
<dbReference type="CDD" id="cd09272">
    <property type="entry name" value="RNase_HI_RT_Ty1"/>
    <property type="match status" value="1"/>
</dbReference>
<feature type="compositionally biased region" description="Polar residues" evidence="1">
    <location>
        <begin position="141"/>
        <end position="170"/>
    </location>
</feature>
<feature type="region of interest" description="Disordered" evidence="1">
    <location>
        <begin position="37"/>
        <end position="84"/>
    </location>
</feature>
<dbReference type="PANTHER" id="PTHR11439:SF467">
    <property type="entry name" value="INTEGRASE CATALYTIC DOMAIN-CONTAINING PROTEIN"/>
    <property type="match status" value="1"/>
</dbReference>
<sequence>MVITEHAESAKKSLERATEIAKRASIERKLQEINETLQRMDANTLENAGNERESESVEPATETSSAEPDSTPTPMPIRQPERTPPLAHAQYKYPFEYENPIRESTIIDFVEPASRQESAEAQNDILTRQESMESVTVVEEANQQPESMPQSISPRYQAQSMTPSDKSQSMPLPEQGNSSTAPISISSSPDPINTIAPVRRSRRSNAGIPPSRYYDPNAPRTKAEIRANDAAIRKVEKAARKAREATNEVESDIGKAAMASERIMIDGKPIHASEIEIPTSYKQAEKTAYWPYWLTAMEDQIEDLNVKKTYTMIIRPMKAKVLPGQWRFELKKDANDYVIRFKARWVVCGNFQKKDEAADYYAPVVAECLVKVVLTLIAVYGLKWRQIDVKAAYLNASRAQEETLYMRQPTGFEYADDEGTTKEWVCMLDQALYGLRDSAALWNQELDEKLRKLGFTPLDDDACVYIEGTGKQMSILIVHVDDFIIAAQTDAKVEVIVKGIESFFPIEDLGEPSVFLGCTLDRDYAAGTITMKQRAYVQEILQKASIGDMTGVETPILASWKWPEVEDTTAMLNEEYYDRFLSIVGSLNWLAVKTRPDIRYTVTKLQHRSSKPTSDDYDAMIQLCRYIKRYDSIGITLGKVKDLRFMAHADASHADWHDRKSTEGSIWWLAGAPMMWSTKKQTLVASSTTAAEWCALDQPAKDAMWLSKVAAQLGLPRCSEAIHIHTDNINTQLLLAKKGCKNSTRWLEIRYFFVKNAVARGKIEVKRVDTKCNPADGFTKALDVLAFKHFVEMLGMSE</sequence>
<dbReference type="Pfam" id="PF07727">
    <property type="entry name" value="RVT_2"/>
    <property type="match status" value="1"/>
</dbReference>
<feature type="region of interest" description="Disordered" evidence="1">
    <location>
        <begin position="139"/>
        <end position="218"/>
    </location>
</feature>
<gene>
    <name evidence="3" type="ORF">PENANT_c071G11239</name>
</gene>
<dbReference type="SUPFAM" id="SSF56672">
    <property type="entry name" value="DNA/RNA polymerases"/>
    <property type="match status" value="1"/>
</dbReference>
<accession>A0A1V6PPM4</accession>
<dbReference type="AlphaFoldDB" id="A0A1V6PPM4"/>
<dbReference type="EMBL" id="MDYN01000071">
    <property type="protein sequence ID" value="OQD78934.1"/>
    <property type="molecule type" value="Genomic_DNA"/>
</dbReference>
<dbReference type="PANTHER" id="PTHR11439">
    <property type="entry name" value="GAG-POL-RELATED RETROTRANSPOSON"/>
    <property type="match status" value="1"/>
</dbReference>
<dbReference type="Proteomes" id="UP000191672">
    <property type="component" value="Unassembled WGS sequence"/>
</dbReference>
<comment type="caution">
    <text evidence="3">The sequence shown here is derived from an EMBL/GenBank/DDBJ whole genome shotgun (WGS) entry which is preliminary data.</text>
</comment>
<feature type="compositionally biased region" description="Low complexity" evidence="1">
    <location>
        <begin position="178"/>
        <end position="192"/>
    </location>
</feature>
<dbReference type="InterPro" id="IPR013103">
    <property type="entry name" value="RVT_2"/>
</dbReference>
<feature type="domain" description="Reverse transcriptase Ty1/copia-type" evidence="2">
    <location>
        <begin position="308"/>
        <end position="557"/>
    </location>
</feature>
<dbReference type="InterPro" id="IPR043502">
    <property type="entry name" value="DNA/RNA_pol_sf"/>
</dbReference>
<evidence type="ECO:0000313" key="4">
    <source>
        <dbReference type="Proteomes" id="UP000191672"/>
    </source>
</evidence>
<protein>
    <recommendedName>
        <fullName evidence="2">Reverse transcriptase Ty1/copia-type domain-containing protein</fullName>
    </recommendedName>
</protein>
<keyword evidence="4" id="KW-1185">Reference proteome</keyword>
<proteinExistence type="predicted"/>
<evidence type="ECO:0000256" key="1">
    <source>
        <dbReference type="SAM" id="MobiDB-lite"/>
    </source>
</evidence>
<evidence type="ECO:0000259" key="2">
    <source>
        <dbReference type="Pfam" id="PF07727"/>
    </source>
</evidence>